<feature type="domain" description="Paired" evidence="2">
    <location>
        <begin position="1"/>
        <end position="115"/>
    </location>
</feature>
<sequence>MPRHRTITLEFRQKIVDAVLRGKSLSGIAKRYEFPYSSVYGVWKRYEEVGTIEAGQRGGQIRKSRLQDEHVEFLIGVLEERPGATLNELRDELNEHCEGATDVPLQTISRALEDRARMTLKRLHVEHDRHNSDATRAARQEYAHCFHLDGKSYSDAVFFDEAGFNLQMTRTQGRAPTGERALVQDRPANRGRNISLLVAVDSTGIQAHRTIIGAWNASKLIEFFNEAVFPIFDGQQKTFVMDNARFHHNHGFLDLVCDHGHTVEFLPPYSPWLNIAENVFSKIKPIVSRQQLTEHSGLVNLISNTLSTVTGDNCRGWIREATRWLVVAEAGHPLGHDHDAAAAIDRFGL</sequence>
<dbReference type="InterPro" id="IPR012337">
    <property type="entry name" value="RNaseH-like_sf"/>
</dbReference>
<organism evidence="3 4">
    <name type="scientific">Ustilago trichophora</name>
    <dbReference type="NCBI Taxonomy" id="86804"/>
    <lineage>
        <taxon>Eukaryota</taxon>
        <taxon>Fungi</taxon>
        <taxon>Dikarya</taxon>
        <taxon>Basidiomycota</taxon>
        <taxon>Ustilaginomycotina</taxon>
        <taxon>Ustilaginomycetes</taxon>
        <taxon>Ustilaginales</taxon>
        <taxon>Ustilaginaceae</taxon>
        <taxon>Ustilago</taxon>
    </lineage>
</organism>
<dbReference type="EMBL" id="OOIN01000013">
    <property type="protein sequence ID" value="SPO26131.1"/>
    <property type="molecule type" value="Genomic_DNA"/>
</dbReference>
<dbReference type="PANTHER" id="PTHR46564">
    <property type="entry name" value="TRANSPOSASE"/>
    <property type="match status" value="1"/>
</dbReference>
<protein>
    <recommendedName>
        <fullName evidence="2">Paired domain-containing protein</fullName>
    </recommendedName>
</protein>
<evidence type="ECO:0000259" key="2">
    <source>
        <dbReference type="PROSITE" id="PS51057"/>
    </source>
</evidence>
<dbReference type="InterPro" id="IPR001523">
    <property type="entry name" value="Paired_dom"/>
</dbReference>
<dbReference type="Pfam" id="PF13518">
    <property type="entry name" value="HTH_28"/>
    <property type="match status" value="1"/>
</dbReference>
<accession>A0A5C3E984</accession>
<gene>
    <name evidence="3" type="ORF">UTRI_02407</name>
</gene>
<dbReference type="InterPro" id="IPR009057">
    <property type="entry name" value="Homeodomain-like_sf"/>
</dbReference>
<dbReference type="InterPro" id="IPR038717">
    <property type="entry name" value="Tc1-like_DDE_dom"/>
</dbReference>
<dbReference type="OrthoDB" id="2266637at2759"/>
<dbReference type="InterPro" id="IPR055247">
    <property type="entry name" value="InsJ-like_HTH"/>
</dbReference>
<dbReference type="PROSITE" id="PS51057">
    <property type="entry name" value="PAIRED_2"/>
    <property type="match status" value="1"/>
</dbReference>
<dbReference type="Gene3D" id="1.10.10.10">
    <property type="entry name" value="Winged helix-like DNA-binding domain superfamily/Winged helix DNA-binding domain"/>
    <property type="match status" value="1"/>
</dbReference>
<dbReference type="Gene3D" id="3.30.420.10">
    <property type="entry name" value="Ribonuclease H-like superfamily/Ribonuclease H"/>
    <property type="match status" value="1"/>
</dbReference>
<reference evidence="3 4" key="1">
    <citation type="submission" date="2018-03" db="EMBL/GenBank/DDBJ databases">
        <authorList>
            <person name="Guldener U."/>
        </authorList>
    </citation>
    <scope>NUCLEOTIDE SEQUENCE [LARGE SCALE GENOMIC DNA]</scope>
    <source>
        <strain evidence="3 4">NBRC100155</strain>
    </source>
</reference>
<evidence type="ECO:0000313" key="3">
    <source>
        <dbReference type="EMBL" id="SPO26131.1"/>
    </source>
</evidence>
<dbReference type="GO" id="GO:0006355">
    <property type="term" value="P:regulation of DNA-templated transcription"/>
    <property type="evidence" value="ECO:0007669"/>
    <property type="project" value="InterPro"/>
</dbReference>
<dbReference type="Proteomes" id="UP000324022">
    <property type="component" value="Unassembled WGS sequence"/>
</dbReference>
<keyword evidence="1" id="KW-0563">Paired box</keyword>
<dbReference type="SUPFAM" id="SSF53098">
    <property type="entry name" value="Ribonuclease H-like"/>
    <property type="match status" value="1"/>
</dbReference>
<name>A0A5C3E984_9BASI</name>
<dbReference type="InterPro" id="IPR036397">
    <property type="entry name" value="RNaseH_sf"/>
</dbReference>
<dbReference type="PANTHER" id="PTHR46564:SF1">
    <property type="entry name" value="TRANSPOSASE"/>
    <property type="match status" value="1"/>
</dbReference>
<dbReference type="SUPFAM" id="SSF46689">
    <property type="entry name" value="Homeodomain-like"/>
    <property type="match status" value="1"/>
</dbReference>
<dbReference type="NCBIfam" id="NF033545">
    <property type="entry name" value="transpos_IS630"/>
    <property type="match status" value="1"/>
</dbReference>
<keyword evidence="4" id="KW-1185">Reference proteome</keyword>
<dbReference type="Pfam" id="PF13358">
    <property type="entry name" value="DDE_3"/>
    <property type="match status" value="1"/>
</dbReference>
<dbReference type="GO" id="GO:0003677">
    <property type="term" value="F:DNA binding"/>
    <property type="evidence" value="ECO:0007669"/>
    <property type="project" value="InterPro"/>
</dbReference>
<dbReference type="InterPro" id="IPR047655">
    <property type="entry name" value="Transpos_IS630-like"/>
</dbReference>
<evidence type="ECO:0000313" key="4">
    <source>
        <dbReference type="Proteomes" id="UP000324022"/>
    </source>
</evidence>
<dbReference type="InterPro" id="IPR036388">
    <property type="entry name" value="WH-like_DNA-bd_sf"/>
</dbReference>
<dbReference type="AlphaFoldDB" id="A0A5C3E984"/>
<evidence type="ECO:0000256" key="1">
    <source>
        <dbReference type="ARBA" id="ARBA00022724"/>
    </source>
</evidence>
<proteinExistence type="predicted"/>